<dbReference type="Proteomes" id="UP000001727">
    <property type="component" value="Chromosome"/>
</dbReference>
<evidence type="ECO:0008006" key="4">
    <source>
        <dbReference type="Google" id="ProtNLM"/>
    </source>
</evidence>
<reference evidence="2 3" key="1">
    <citation type="journal article" date="2008" name="J. Biotechnol.">
        <title>The lifestyle of Corynebacterium urealyticum derived from its complete genome sequence established by pyrosequencing.</title>
        <authorList>
            <person name="Tauch A."/>
            <person name="Trost E."/>
            <person name="Tilker A."/>
            <person name="Ludewig U."/>
            <person name="Schneiker S."/>
            <person name="Goesmann A."/>
            <person name="Arnold W."/>
            <person name="Bekel T."/>
            <person name="Brinkrolf K."/>
            <person name="Brune I."/>
            <person name="Goetker S."/>
            <person name="Kalinowski J."/>
            <person name="Kamp P.-B."/>
            <person name="Lobo F.P."/>
            <person name="Viehoever P."/>
            <person name="Weisshaar B."/>
            <person name="Soriano F."/>
            <person name="Droege M."/>
            <person name="Puehler A."/>
        </authorList>
    </citation>
    <scope>NUCLEOTIDE SEQUENCE [LARGE SCALE GENOMIC DNA]</scope>
    <source>
        <strain evidence="3">ATCC 43042 / DSM 7109</strain>
    </source>
</reference>
<evidence type="ECO:0000313" key="2">
    <source>
        <dbReference type="EMBL" id="CAQ05958.1"/>
    </source>
</evidence>
<organism evidence="2 3">
    <name type="scientific">Corynebacterium urealyticum (strain ATCC 43042 / DSM 7109)</name>
    <dbReference type="NCBI Taxonomy" id="504474"/>
    <lineage>
        <taxon>Bacteria</taxon>
        <taxon>Bacillati</taxon>
        <taxon>Actinomycetota</taxon>
        <taxon>Actinomycetes</taxon>
        <taxon>Mycobacteriales</taxon>
        <taxon>Corynebacteriaceae</taxon>
        <taxon>Corynebacterium</taxon>
    </lineage>
</organism>
<dbReference type="GeneID" id="60605391"/>
<dbReference type="AlphaFoldDB" id="B1VJ12"/>
<dbReference type="HOGENOM" id="CLU_1851790_0_0_11"/>
<keyword evidence="3" id="KW-1185">Reference proteome</keyword>
<feature type="chain" id="PRO_5039689991" description="Secreted protein" evidence="1">
    <location>
        <begin position="27"/>
        <end position="138"/>
    </location>
</feature>
<name>B1VJ12_CORU7</name>
<keyword evidence="1" id="KW-0732">Signal</keyword>
<sequence>MRKIMQNRRGVTAVAAALALSTSLVAAPADASVINTRLERVRTGFQSQRVNHVGAHAVQAGLIDCTSNAPGATPYLELMLKKVRRLQPDVNMGLRNVSNCFKKPYRASWGFPGHAKYYWQVKSRDYQTTSARIMNLYF</sequence>
<dbReference type="RefSeq" id="WP_012361225.1">
    <property type="nucleotide sequence ID" value="NC_010545.1"/>
</dbReference>
<evidence type="ECO:0000313" key="3">
    <source>
        <dbReference type="Proteomes" id="UP000001727"/>
    </source>
</evidence>
<gene>
    <name evidence="2" type="ordered locus">cu2001</name>
</gene>
<dbReference type="KEGG" id="cur:cu2001"/>
<accession>B1VJ12</accession>
<proteinExistence type="predicted"/>
<dbReference type="STRING" id="504474.cu2001"/>
<protein>
    <recommendedName>
        <fullName evidence="4">Secreted protein</fullName>
    </recommendedName>
</protein>
<dbReference type="EMBL" id="AM942444">
    <property type="protein sequence ID" value="CAQ05958.1"/>
    <property type="molecule type" value="Genomic_DNA"/>
</dbReference>
<feature type="signal peptide" evidence="1">
    <location>
        <begin position="1"/>
        <end position="26"/>
    </location>
</feature>
<evidence type="ECO:0000256" key="1">
    <source>
        <dbReference type="SAM" id="SignalP"/>
    </source>
</evidence>